<evidence type="ECO:0000313" key="3">
    <source>
        <dbReference type="Proteomes" id="UP000198211"/>
    </source>
</evidence>
<dbReference type="InterPro" id="IPR050951">
    <property type="entry name" value="Retrovirus_Pol_polyprotein"/>
</dbReference>
<dbReference type="PANTHER" id="PTHR37984:SF5">
    <property type="entry name" value="PROTEIN NYNRIN-LIKE"/>
    <property type="match status" value="1"/>
</dbReference>
<dbReference type="GO" id="GO:0003676">
    <property type="term" value="F:nucleic acid binding"/>
    <property type="evidence" value="ECO:0007669"/>
    <property type="project" value="InterPro"/>
</dbReference>
<dbReference type="InterPro" id="IPR012337">
    <property type="entry name" value="RNaseH-like_sf"/>
</dbReference>
<gene>
    <name evidence="2" type="ORF">PHMEG_00012696</name>
</gene>
<dbReference type="InterPro" id="IPR036397">
    <property type="entry name" value="RNaseH_sf"/>
</dbReference>
<feature type="compositionally biased region" description="Acidic residues" evidence="1">
    <location>
        <begin position="248"/>
        <end position="258"/>
    </location>
</feature>
<keyword evidence="3" id="KW-1185">Reference proteome</keyword>
<reference evidence="3" key="1">
    <citation type="submission" date="2017-03" db="EMBL/GenBank/DDBJ databases">
        <title>Phytopthora megakarya and P. palmivora, two closely related causual agents of cacao black pod achieved similar genome size and gene model numbers by different mechanisms.</title>
        <authorList>
            <person name="Ali S."/>
            <person name="Shao J."/>
            <person name="Larry D.J."/>
            <person name="Kronmiller B."/>
            <person name="Shen D."/>
            <person name="Strem M.D."/>
            <person name="Melnick R.L."/>
            <person name="Guiltinan M.J."/>
            <person name="Tyler B.M."/>
            <person name="Meinhardt L.W."/>
            <person name="Bailey B.A."/>
        </authorList>
    </citation>
    <scope>NUCLEOTIDE SEQUENCE [LARGE SCALE GENOMIC DNA]</scope>
    <source>
        <strain evidence="3">zdho120</strain>
    </source>
</reference>
<dbReference type="AlphaFoldDB" id="A0A225W932"/>
<proteinExistence type="predicted"/>
<dbReference type="Gene3D" id="3.30.420.10">
    <property type="entry name" value="Ribonuclease H-like superfamily/Ribonuclease H"/>
    <property type="match status" value="1"/>
</dbReference>
<evidence type="ECO:0008006" key="4">
    <source>
        <dbReference type="Google" id="ProtNLM"/>
    </source>
</evidence>
<feature type="region of interest" description="Disordered" evidence="1">
    <location>
        <begin position="226"/>
        <end position="258"/>
    </location>
</feature>
<sequence length="277" mass="31602">MGETFASQALDTIAFVNVKLDGVICRHRTNFTSELARSLYQMLGIKKLFCAAYHPQTQGLVECVNDGLGRLPPKFVYRPPFHEALRDTPFFCLYGRDPKTTKNCKSNEVTNYRRQLYKSLHNSRRMVERQLIKAQDQHALRLQDQKAVSYEESDSVWAFQHFRAKRGEKKTKQLAFSWHGLYQVLGQIGENAYRIAISRHPDKVVTVNVNRLKMVKGRWSRPYNAEAPVTTANDESEGDGVSGAPPVEYDDPLSEEDLPADSYLKRVVIGSDETASW</sequence>
<protein>
    <recommendedName>
        <fullName evidence="4">Integrase catalytic domain-containing protein</fullName>
    </recommendedName>
</protein>
<accession>A0A225W932</accession>
<dbReference type="PANTHER" id="PTHR37984">
    <property type="entry name" value="PROTEIN CBG26694"/>
    <property type="match status" value="1"/>
</dbReference>
<evidence type="ECO:0000313" key="2">
    <source>
        <dbReference type="EMBL" id="OWZ13904.1"/>
    </source>
</evidence>
<evidence type="ECO:0000256" key="1">
    <source>
        <dbReference type="SAM" id="MobiDB-lite"/>
    </source>
</evidence>
<comment type="caution">
    <text evidence="2">The sequence shown here is derived from an EMBL/GenBank/DDBJ whole genome shotgun (WGS) entry which is preliminary data.</text>
</comment>
<dbReference type="Proteomes" id="UP000198211">
    <property type="component" value="Unassembled WGS sequence"/>
</dbReference>
<dbReference type="SUPFAM" id="SSF53098">
    <property type="entry name" value="Ribonuclease H-like"/>
    <property type="match status" value="1"/>
</dbReference>
<dbReference type="OrthoDB" id="120952at2759"/>
<organism evidence="2 3">
    <name type="scientific">Phytophthora megakarya</name>
    <dbReference type="NCBI Taxonomy" id="4795"/>
    <lineage>
        <taxon>Eukaryota</taxon>
        <taxon>Sar</taxon>
        <taxon>Stramenopiles</taxon>
        <taxon>Oomycota</taxon>
        <taxon>Peronosporomycetes</taxon>
        <taxon>Peronosporales</taxon>
        <taxon>Peronosporaceae</taxon>
        <taxon>Phytophthora</taxon>
    </lineage>
</organism>
<name>A0A225W932_9STRA</name>
<dbReference type="EMBL" id="NBNE01001467">
    <property type="protein sequence ID" value="OWZ13904.1"/>
    <property type="molecule type" value="Genomic_DNA"/>
</dbReference>